<feature type="domain" description="ABC3 transporter permease C-terminal" evidence="8">
    <location>
        <begin position="863"/>
        <end position="972"/>
    </location>
</feature>
<keyword evidence="10" id="KW-1185">Reference proteome</keyword>
<feature type="coiled-coil region" evidence="6">
    <location>
        <begin position="362"/>
        <end position="417"/>
    </location>
</feature>
<comment type="caution">
    <text evidence="9">The sequence shown here is derived from an EMBL/GenBank/DDBJ whole genome shotgun (WGS) entry which is preliminary data.</text>
</comment>
<evidence type="ECO:0000259" key="8">
    <source>
        <dbReference type="Pfam" id="PF02687"/>
    </source>
</evidence>
<dbReference type="InterPro" id="IPR038766">
    <property type="entry name" value="Membrane_comp_ABC_pdt"/>
</dbReference>
<dbReference type="RefSeq" id="WP_264851088.1">
    <property type="nucleotide sequence ID" value="NZ_BRXR01000001.1"/>
</dbReference>
<feature type="transmembrane region" description="Helical" evidence="7">
    <location>
        <begin position="569"/>
        <end position="593"/>
    </location>
</feature>
<dbReference type="PANTHER" id="PTHR30287:SF1">
    <property type="entry name" value="INNER MEMBRANE PROTEIN"/>
    <property type="match status" value="1"/>
</dbReference>
<evidence type="ECO:0000313" key="9">
    <source>
        <dbReference type="EMBL" id="GLC31762.1"/>
    </source>
</evidence>
<keyword evidence="6" id="KW-0175">Coiled coil</keyword>
<evidence type="ECO:0000256" key="7">
    <source>
        <dbReference type="SAM" id="Phobius"/>
    </source>
</evidence>
<feature type="transmembrane region" description="Helical" evidence="7">
    <location>
        <begin position="646"/>
        <end position="666"/>
    </location>
</feature>
<dbReference type="Proteomes" id="UP001208567">
    <property type="component" value="Unassembled WGS sequence"/>
</dbReference>
<evidence type="ECO:0000256" key="1">
    <source>
        <dbReference type="ARBA" id="ARBA00004651"/>
    </source>
</evidence>
<keyword evidence="5 7" id="KW-0472">Membrane</keyword>
<reference evidence="9 10" key="1">
    <citation type="journal article" date="2024" name="Int. J. Syst. Evol. Microbiol.">
        <title>Clostridium omnivorum sp. nov., isolated from anoxic soil under the treatment of reductive soil disinfestation.</title>
        <authorList>
            <person name="Ueki A."/>
            <person name="Tonouchi A."/>
            <person name="Kaku N."/>
            <person name="Honma S."/>
            <person name="Ueki K."/>
        </authorList>
    </citation>
    <scope>NUCLEOTIDE SEQUENCE [LARGE SCALE GENOMIC DNA]</scope>
    <source>
        <strain evidence="9 10">E14</strain>
    </source>
</reference>
<evidence type="ECO:0000256" key="6">
    <source>
        <dbReference type="SAM" id="Coils"/>
    </source>
</evidence>
<feature type="transmembrane region" description="Helical" evidence="7">
    <location>
        <begin position="907"/>
        <end position="931"/>
    </location>
</feature>
<organism evidence="9 10">
    <name type="scientific">Clostridium omnivorum</name>
    <dbReference type="NCBI Taxonomy" id="1604902"/>
    <lineage>
        <taxon>Bacteria</taxon>
        <taxon>Bacillati</taxon>
        <taxon>Bacillota</taxon>
        <taxon>Clostridia</taxon>
        <taxon>Eubacteriales</taxon>
        <taxon>Clostridiaceae</taxon>
        <taxon>Clostridium</taxon>
    </lineage>
</organism>
<evidence type="ECO:0000256" key="5">
    <source>
        <dbReference type="ARBA" id="ARBA00023136"/>
    </source>
</evidence>
<comment type="subcellular location">
    <subcellularLocation>
        <location evidence="1">Cell membrane</location>
        <topology evidence="1">Multi-pass membrane protein</topology>
    </subcellularLocation>
</comment>
<evidence type="ECO:0000256" key="4">
    <source>
        <dbReference type="ARBA" id="ARBA00022989"/>
    </source>
</evidence>
<name>A0ABQ5N9I5_9CLOT</name>
<dbReference type="EMBL" id="BRXR01000001">
    <property type="protein sequence ID" value="GLC31762.1"/>
    <property type="molecule type" value="Genomic_DNA"/>
</dbReference>
<gene>
    <name evidence="9" type="ORF">bsdE14_31720</name>
</gene>
<evidence type="ECO:0000313" key="10">
    <source>
        <dbReference type="Proteomes" id="UP001208567"/>
    </source>
</evidence>
<accession>A0ABQ5N9I5</accession>
<feature type="transmembrane region" description="Helical" evidence="7">
    <location>
        <begin position="856"/>
        <end position="879"/>
    </location>
</feature>
<dbReference type="Pfam" id="PF02687">
    <property type="entry name" value="FtsX"/>
    <property type="match status" value="2"/>
</dbReference>
<evidence type="ECO:0000256" key="2">
    <source>
        <dbReference type="ARBA" id="ARBA00022475"/>
    </source>
</evidence>
<proteinExistence type="predicted"/>
<feature type="transmembrane region" description="Helical" evidence="7">
    <location>
        <begin position="20"/>
        <end position="40"/>
    </location>
</feature>
<keyword evidence="4 7" id="KW-1133">Transmembrane helix</keyword>
<dbReference type="PANTHER" id="PTHR30287">
    <property type="entry name" value="MEMBRANE COMPONENT OF PREDICTED ABC SUPERFAMILY METABOLITE UPTAKE TRANSPORTER"/>
    <property type="match status" value="1"/>
</dbReference>
<feature type="transmembrane region" description="Helical" evidence="7">
    <location>
        <begin position="523"/>
        <end position="549"/>
    </location>
</feature>
<protein>
    <recommendedName>
        <fullName evidence="8">ABC3 transporter permease C-terminal domain-containing protein</fullName>
    </recommendedName>
</protein>
<sequence>MKKLIVRLLRDIKMSLGQFISIVLILAVGSMMFTGMFGAIKGLSSWVDNYYTDQNLADGWSYFKGISQSEIDDLSKENKASTLEGRYTFETTYSIGSNDTTLRIHSLSNINRPYIISGTVPKNDFEIIIDEGYSKANKIGVGQELILPINSKSYNFKVTGICESPEYAYKIKDSGGGPASNKTFGIAYSTKNTLLELNKNSDTYISYKDEIDTKFKDAENSLKDAKNQLSDKENQLAENKKKADEKFAASKAKLSDAKQKLDDAEVQLKEETTKFTSQTADAQKQLNTAKQTLDESKAKLDAQYAQYMLIRSTLSEAQASAKDAAFADQYMTINGKYDEINNQQQQLNLKVGEGKKAIAEKQAELNSKLADYNSNLKKLTQEEASARAEFAKADEEINKANQEYVNKVNEYNSSKNDAYSELGKIPSYYQEVMIKSSDIEAVRKTFEKNDKFVNLISREENVSYVMLQNALDPIKTVSKIFPVIFFLVAAIITLISMTKSVESDRTQIAMMKAIGISKGKIRFSYILYCFIASLLGSIGFAYLGNLIIPKILLRTLTARFSLPKIGVPFYFQLAIVTLILSFIFSGTAALIAVQRVLRESPAQGMRPRQPKKSKTILIERFNFLWKRLSYSSKLILRNIFLGKVRIILSSVGIVGSMMLLITGLSLNSSVTKVIDTSVSSIGYNLSVKYKDPIEDKTKLNFQYPVKTTELTKSIKGTLKLSSDVDTTVQLVEENSSLINLYDNKDNRIGIKENSVIIPKSIADKYSLNIGDKLSFEANGEKYAMTISDISVQYIGKSIYVSYSNAKNIGFDTNSSSLLVSTDNAEKLSEDLSKDDTVRSVDTKDNIIKKSKETINMLNTLIFIIIAAAGVLAVTVIYNITSINIFERTRELATLMVLGYYKNESGKLVFIENLVLAAIGCLGGIPLGVILFKNIINIIATNDLALPKTINPIMVSAAVLLTFVFTMSANLLSKGKIKKIVMVEALKGVE</sequence>
<keyword evidence="2" id="KW-1003">Cell membrane</keyword>
<feature type="domain" description="ABC3 transporter permease C-terminal" evidence="8">
    <location>
        <begin position="480"/>
        <end position="600"/>
    </location>
</feature>
<dbReference type="InterPro" id="IPR003838">
    <property type="entry name" value="ABC3_permease_C"/>
</dbReference>
<feature type="transmembrane region" description="Helical" evidence="7">
    <location>
        <begin position="480"/>
        <end position="502"/>
    </location>
</feature>
<evidence type="ECO:0000256" key="3">
    <source>
        <dbReference type="ARBA" id="ARBA00022692"/>
    </source>
</evidence>
<feature type="transmembrane region" description="Helical" evidence="7">
    <location>
        <begin position="951"/>
        <end position="971"/>
    </location>
</feature>
<keyword evidence="3 7" id="KW-0812">Transmembrane</keyword>
<feature type="coiled-coil region" evidence="6">
    <location>
        <begin position="208"/>
        <end position="306"/>
    </location>
</feature>